<dbReference type="SMART" id="SM00146">
    <property type="entry name" value="PI3Kc"/>
    <property type="match status" value="1"/>
</dbReference>
<evidence type="ECO:0000313" key="4">
    <source>
        <dbReference type="EMBL" id="KAF4673557.1"/>
    </source>
</evidence>
<name>A0A7J6MQF2_PERCH</name>
<evidence type="ECO:0008006" key="6">
    <source>
        <dbReference type="Google" id="ProtNLM"/>
    </source>
</evidence>
<evidence type="ECO:0000313" key="5">
    <source>
        <dbReference type="Proteomes" id="UP000591131"/>
    </source>
</evidence>
<dbReference type="GO" id="GO:0005634">
    <property type="term" value="C:nucleus"/>
    <property type="evidence" value="ECO:0007669"/>
    <property type="project" value="TreeGrafter"/>
</dbReference>
<dbReference type="GO" id="GO:0004674">
    <property type="term" value="F:protein serine/threonine kinase activity"/>
    <property type="evidence" value="ECO:0007669"/>
    <property type="project" value="TreeGrafter"/>
</dbReference>
<protein>
    <recommendedName>
        <fullName evidence="6">Non-specific serine/threonine protein kinase</fullName>
    </recommendedName>
</protein>
<feature type="compositionally biased region" description="Polar residues" evidence="1">
    <location>
        <begin position="1"/>
        <end position="10"/>
    </location>
</feature>
<comment type="caution">
    <text evidence="4">The sequence shown here is derived from an EMBL/GenBank/DDBJ whole genome shotgun (WGS) entry which is preliminary data.</text>
</comment>
<dbReference type="Gene3D" id="1.10.1070.11">
    <property type="entry name" value="Phosphatidylinositol 3-/4-kinase, catalytic domain"/>
    <property type="match status" value="1"/>
</dbReference>
<dbReference type="InterPro" id="IPR003152">
    <property type="entry name" value="FATC_dom"/>
</dbReference>
<evidence type="ECO:0000259" key="3">
    <source>
        <dbReference type="PROSITE" id="PS51190"/>
    </source>
</evidence>
<evidence type="ECO:0000256" key="1">
    <source>
        <dbReference type="SAM" id="MobiDB-lite"/>
    </source>
</evidence>
<sequence>MLYRGSTSVHQRPDYGDSYGRPSRRFGGGGGRPAATGHGKGGKGYVGDGRPGSGDHELTTATNDNLEGHYLACIAAFKNQDPVAISAAVDWLNDRGSGKVGTVAAPLLSTGGLSFLSVHSPHEAMSLLTYGIMIGENQPGCRWAATWALDAVGPYYNSLWQPLDRQRSSERQETVWGFIDCRLKKDEFGTSEGSAVVDLAVTIAQYLDLCRKRHQIPSQADDVGMYFVSQRLYRRVWAILQGESSMSNGAVRTAMKVLKAFSLSTKGIKTIGASVDSLVRMLVEWTMHASAHKDDLELAVSILQNLRPALGSSSLMDIVSKYTDDLSKAMAEREGFDPENPLEGNYRHHQQFSKAYRLSRLLAVLTPPRGLDQLLAVSPLSAYGWVHLSAMQIKQWQPASAQHLEATVSAFLLACKQLGVASKDGDIDGIHASMNVCLEVATAIGEMRARMKEKQSQHNQPWVTHMVSVFLQAVAAIDPNLLVAPDIYLARARVLRELNADGGKSALVRGKFGPEEKALFGMHLTQADAKVVANKSTSTSPPALVPAISSQAVDWIFRGLLPKAVMEPYLLLTCVAGRTGVGASMHHSALVKVLQKLDDMRALPEIESLVTSVIRGAGEDFSTWQVGALASLLHGFEVYSVLIFEKFQRDNPVFLLFSRNRQQLELWLARLRTSVVYCMCRTWPDIHGRFADVKSGLVCEGIASSEIDTKADLAELLKCVALQGQPRPSESTIGAIMNLADSKVDGQHLLPGLERSLIKFHVEDRPMSVCGLCESVGLVAFDPECRDLVLGIWMKAAVMCDRVAYWPFEDAMAGGGMLAEQQKAAGLLSTWQQTMTRGIGPGKPIGFADATTSDVEASYAAMLQIGLLPNGPGTREIFEATVGQWENQDEIAMILSDVPPLTISPQNGDLDLYRVDLQRRRNGDDAARELYALTIGEDPTLSVGMTPARLAMFLRLQSDTSVLPLNIVDHAVNTALAFNTIPHSDLVLTELSRHPSMVQRLIHVAASAGVPAPPKSGQTYYRHWLLDLGVRVWATAGSPEAAAEPRRTFAEYLFHQHTLDPTVDEVPDQLCISNYEEYVKTEAFQLYKTPTEKDSILLKLLSLGMDPRLSDELPCSLWIPLAHQIASYLRDHRPRCRTFAQAVWDKLCKEEPLRVIWLALSLAGPVGKTDPPPHLVPDSAILEPLRVYHPDLVAKADSLRHALRVLSWSFEDSAARVAQWAISSADPNKLRAVLLSLGDEDSIAQVFGDECHPDARYTKAAQALQAHIAKKIRDLRRGRCEAVDVCKSIVDWANGSRHSVQVLTKRGASQGSQGIRMVEDLAPGLVSMDLTGLSFEGVPVQRVAAKVQCMTTKSRPKRVAFDSPDGRRFDFLLKGADDVRNDALVMQVIRACGDMLDSEALMCAQRSESEQLFKTYDAIPLAPRCGMVRWVHELTSLIQMAKHQPNFREHDMLEWRRLTFEALKNAGINPSKTPRKHWDQGILLQVWRTLRARRQSETGDGFIRTELVLQAGSPKQLFAAYRRFAASMAINSAASVFAGMGDRHLENISIHRPTGAIVHIDFSVSFHKGRRLKVPERVPMRLTAGLCSVLQSTPGEFRRLMRDLVEKARWNANTRLVDGDDLEERYKYLIPRILGTVLRLPLVEWSAVQLLPSLVSLRPEDRLPKCLSVLVASLKDRASEVGNAALATIAGSELISLTGSELLVAEELIDDLNHRRMLDGGVGLCLLMQAFDKHGWFRNGLAGPEVLLGDLLTTGEGAIKETVCPGAESAGKVVERLQDTTAKFETGPAADNASDAGEIQEWLSKQPPVSSSTSGNRYRSRRSAFAEDRERLRLAGLCFYAKLPNAWQWLGYVSSQVTALNSYRIPASHNEAWNRMLAALGRVESMLYADADLRLSGGLLYPVTYGEKLDHFGFPTLDDYTTDSLFDPSQCIVDSEVEGMFERSCDILTGMVEGTDELADKAMAASSSTRWSREDAKVLSTLSNLHDLMLPSSTPKALAVLHTDVENLSKALGAAAREESERKDASHILARVRHNLVAINRKLDRFVAKAPVVGNSGLWQAIEEAEAETSKTLGLVGNDKTDPLTLEVRLLQFRVNALCGGISPSLEIDRLYALQTLSRFVLIPTLRARLCGAFGFSISAAQRAEPKSARAVREEADASPAEAKAMAKEWAMNEIARRARAVMKVPKDTQRALAELRKVRAEIASVGSETDESLPPPVKEACQSIEDYLYKARQLLPSGSAKALKLSYAPLVASINEVAITVGAADFDHAIVDDCVQLRRLLAKDCEGDDMEIFGRVLGLFGRLGVHIPVKREPKKNDELPEGGTEKTLVPPNSDGGEQGSSAVPGPSAASDDDEVDEDDEIEDDSDIDTMVNAAPAVRTQLAQEASASGTLASPSENSHQSEEAGSEEPPTMIASAALPETDNDDPVAALAMQVAKPVSSQSPLPNSTAVEKSYRHNLVLSRIFDSDLPLRASIRESGSSPPPGLASPSQAAPLVRWEHMAWSGSIALSAARLVPNPADAVGTILSSEAVVNQWISEATDEGSLSRMYEGWTSWI</sequence>
<evidence type="ECO:0000259" key="2">
    <source>
        <dbReference type="PROSITE" id="PS50290"/>
    </source>
</evidence>
<dbReference type="Proteomes" id="UP000591131">
    <property type="component" value="Unassembled WGS sequence"/>
</dbReference>
<dbReference type="InterPro" id="IPR050517">
    <property type="entry name" value="DDR_Repair_Kinase"/>
</dbReference>
<feature type="compositionally biased region" description="Acidic residues" evidence="1">
    <location>
        <begin position="2351"/>
        <end position="2368"/>
    </location>
</feature>
<dbReference type="Gene3D" id="3.30.1010.10">
    <property type="entry name" value="Phosphatidylinositol 3-kinase Catalytic Subunit, Chain A, domain 4"/>
    <property type="match status" value="1"/>
</dbReference>
<dbReference type="OrthoDB" id="433725at2759"/>
<accession>A0A7J6MQF2</accession>
<dbReference type="Pfam" id="PF02260">
    <property type="entry name" value="FATC"/>
    <property type="match status" value="1"/>
</dbReference>
<feature type="region of interest" description="Disordered" evidence="1">
    <location>
        <begin position="2382"/>
        <end position="2410"/>
    </location>
</feature>
<dbReference type="InterPro" id="IPR036940">
    <property type="entry name" value="PI3/4_kinase_cat_sf"/>
</dbReference>
<feature type="compositionally biased region" description="Polar residues" evidence="1">
    <location>
        <begin position="2382"/>
        <end position="2399"/>
    </location>
</feature>
<feature type="compositionally biased region" description="Gly residues" evidence="1">
    <location>
        <begin position="26"/>
        <end position="52"/>
    </location>
</feature>
<proteinExistence type="predicted"/>
<dbReference type="InterPro" id="IPR011009">
    <property type="entry name" value="Kinase-like_dom_sf"/>
</dbReference>
<keyword evidence="5" id="KW-1185">Reference proteome</keyword>
<dbReference type="PROSITE" id="PS51190">
    <property type="entry name" value="FATC"/>
    <property type="match status" value="1"/>
</dbReference>
<organism evidence="4 5">
    <name type="scientific">Perkinsus chesapeaki</name>
    <name type="common">Clam parasite</name>
    <name type="synonym">Perkinsus andrewsi</name>
    <dbReference type="NCBI Taxonomy" id="330153"/>
    <lineage>
        <taxon>Eukaryota</taxon>
        <taxon>Sar</taxon>
        <taxon>Alveolata</taxon>
        <taxon>Perkinsozoa</taxon>
        <taxon>Perkinsea</taxon>
        <taxon>Perkinsida</taxon>
        <taxon>Perkinsidae</taxon>
        <taxon>Perkinsus</taxon>
    </lineage>
</organism>
<feature type="region of interest" description="Disordered" evidence="1">
    <location>
        <begin position="1"/>
        <end position="61"/>
    </location>
</feature>
<dbReference type="SUPFAM" id="SSF56112">
    <property type="entry name" value="Protein kinase-like (PK-like)"/>
    <property type="match status" value="1"/>
</dbReference>
<feature type="compositionally biased region" description="Low complexity" evidence="1">
    <location>
        <begin position="2340"/>
        <end position="2350"/>
    </location>
</feature>
<gene>
    <name evidence="4" type="ORF">FOL47_010466</name>
</gene>
<reference evidence="4 5" key="1">
    <citation type="submission" date="2020-04" db="EMBL/GenBank/DDBJ databases">
        <title>Perkinsus chesapeaki whole genome sequence.</title>
        <authorList>
            <person name="Bogema D.R."/>
        </authorList>
    </citation>
    <scope>NUCLEOTIDE SEQUENCE [LARGE SCALE GENOMIC DNA]</scope>
    <source>
        <strain evidence="4">ATCC PRA-425</strain>
    </source>
</reference>
<feature type="domain" description="FATC" evidence="3">
    <location>
        <begin position="2524"/>
        <end position="2556"/>
    </location>
</feature>
<feature type="region of interest" description="Disordered" evidence="1">
    <location>
        <begin position="2313"/>
        <end position="2368"/>
    </location>
</feature>
<feature type="domain" description="PI3K/PI4K catalytic" evidence="2">
    <location>
        <begin position="1343"/>
        <end position="1686"/>
    </location>
</feature>
<dbReference type="PANTHER" id="PTHR11139">
    <property type="entry name" value="ATAXIA TELANGIECTASIA MUTATED ATM -RELATED"/>
    <property type="match status" value="1"/>
</dbReference>
<dbReference type="InterPro" id="IPR000403">
    <property type="entry name" value="PI3/4_kinase_cat_dom"/>
</dbReference>
<dbReference type="Pfam" id="PF00454">
    <property type="entry name" value="PI3_PI4_kinase"/>
    <property type="match status" value="1"/>
</dbReference>
<dbReference type="SMART" id="SM01343">
    <property type="entry name" value="FATC"/>
    <property type="match status" value="1"/>
</dbReference>
<dbReference type="EMBL" id="JAAPAO010000081">
    <property type="protein sequence ID" value="KAF4673557.1"/>
    <property type="molecule type" value="Genomic_DNA"/>
</dbReference>
<dbReference type="PROSITE" id="PS50290">
    <property type="entry name" value="PI3_4_KINASE_3"/>
    <property type="match status" value="1"/>
</dbReference>